<dbReference type="SMART" id="SM00451">
    <property type="entry name" value="ZnF_U1"/>
    <property type="match status" value="2"/>
</dbReference>
<dbReference type="PANTHER" id="PTHR47487:SF4">
    <property type="entry name" value="OS08G0441900 PROTEIN"/>
    <property type="match status" value="1"/>
</dbReference>
<dbReference type="GO" id="GO:0008270">
    <property type="term" value="F:zinc ion binding"/>
    <property type="evidence" value="ECO:0007669"/>
    <property type="project" value="UniProtKB-KW"/>
</dbReference>
<dbReference type="InterPro" id="IPR003604">
    <property type="entry name" value="Matrin/U1-like-C_Znf_C2H2"/>
</dbReference>
<proteinExistence type="predicted"/>
<dbReference type="InterPro" id="IPR036236">
    <property type="entry name" value="Znf_C2H2_sf"/>
</dbReference>
<dbReference type="PROSITE" id="PS50171">
    <property type="entry name" value="ZF_MATRIN"/>
    <property type="match status" value="1"/>
</dbReference>
<dbReference type="InterPro" id="IPR013087">
    <property type="entry name" value="Znf_C2H2_type"/>
</dbReference>
<feature type="domain" description="Matrin-type" evidence="7">
    <location>
        <begin position="266"/>
        <end position="296"/>
    </location>
</feature>
<keyword evidence="5" id="KW-0539">Nucleus</keyword>
<evidence type="ECO:0000256" key="4">
    <source>
        <dbReference type="ARBA" id="ARBA00022833"/>
    </source>
</evidence>
<evidence type="ECO:0000256" key="2">
    <source>
        <dbReference type="ARBA" id="ARBA00022723"/>
    </source>
</evidence>
<comment type="caution">
    <text evidence="8">The sequence shown here is derived from an EMBL/GenBank/DDBJ whole genome shotgun (WGS) entry which is preliminary data.</text>
</comment>
<dbReference type="GO" id="GO:0005634">
    <property type="term" value="C:nucleus"/>
    <property type="evidence" value="ECO:0007669"/>
    <property type="project" value="UniProtKB-SubCell"/>
</dbReference>
<dbReference type="InterPro" id="IPR000690">
    <property type="entry name" value="Matrin/U1-C_Znf_C2H2"/>
</dbReference>
<organism evidence="8 9">
    <name type="scientific">Eleusine coracana subsp. coracana</name>
    <dbReference type="NCBI Taxonomy" id="191504"/>
    <lineage>
        <taxon>Eukaryota</taxon>
        <taxon>Viridiplantae</taxon>
        <taxon>Streptophyta</taxon>
        <taxon>Embryophyta</taxon>
        <taxon>Tracheophyta</taxon>
        <taxon>Spermatophyta</taxon>
        <taxon>Magnoliopsida</taxon>
        <taxon>Liliopsida</taxon>
        <taxon>Poales</taxon>
        <taxon>Poaceae</taxon>
        <taxon>PACMAD clade</taxon>
        <taxon>Chloridoideae</taxon>
        <taxon>Cynodonteae</taxon>
        <taxon>Eleusininae</taxon>
        <taxon>Eleusine</taxon>
    </lineage>
</organism>
<comment type="subcellular location">
    <subcellularLocation>
        <location evidence="1">Nucleus</location>
    </subcellularLocation>
</comment>
<sequence length="329" mass="37900">MTVDALRLELLKEIIRQELILSELAKQRELGPEVRRELRLENAGPMCAHTGLRLTTLPNHDKSPVRQDGQLKYIPLLSELCLDEALMTRGRALMLNRRSAKERIEEWYQPPWHRSGDEDNASLIRVRWSKKTLSGIKRKRNSECSASNKERSYEQWTCALCDVNTSNVVDLDWSKGTAGLKKIAAAETYRSAMQHNSWNCSICQIKCSGELDLKNHLKGRRHQENVEALQGESKEIDGNSGFHEAGSYEKKMPQLGDNNRRPASTWNCSICKAYSTSESDLRSHLRGRRHQKNVRAQFIEENNSTTQLWPDFVERNNNRQQYSVHKTVK</sequence>
<gene>
    <name evidence="8" type="primary">gb03062</name>
    <name evidence="8" type="ORF">PR202_gb03062</name>
</gene>
<dbReference type="GO" id="GO:0003676">
    <property type="term" value="F:nucleic acid binding"/>
    <property type="evidence" value="ECO:0007669"/>
    <property type="project" value="InterPro"/>
</dbReference>
<evidence type="ECO:0000313" key="9">
    <source>
        <dbReference type="Proteomes" id="UP001054889"/>
    </source>
</evidence>
<dbReference type="Gene3D" id="3.30.160.60">
    <property type="entry name" value="Classic Zinc Finger"/>
    <property type="match status" value="2"/>
</dbReference>
<accession>A0AAV5E0W2</accession>
<dbReference type="SMART" id="SM00355">
    <property type="entry name" value="ZnF_C2H2"/>
    <property type="match status" value="2"/>
</dbReference>
<dbReference type="EMBL" id="BQKI01000072">
    <property type="protein sequence ID" value="GJN16107.1"/>
    <property type="molecule type" value="Genomic_DNA"/>
</dbReference>
<feature type="region of interest" description="Disordered" evidence="6">
    <location>
        <begin position="230"/>
        <end position="259"/>
    </location>
</feature>
<keyword evidence="9" id="KW-1185">Reference proteome</keyword>
<dbReference type="AlphaFoldDB" id="A0AAV5E0W2"/>
<evidence type="ECO:0000256" key="5">
    <source>
        <dbReference type="ARBA" id="ARBA00023242"/>
    </source>
</evidence>
<dbReference type="Proteomes" id="UP001054889">
    <property type="component" value="Unassembled WGS sequence"/>
</dbReference>
<dbReference type="PANTHER" id="PTHR47487">
    <property type="entry name" value="OS06G0651300 PROTEIN-RELATED"/>
    <property type="match status" value="1"/>
</dbReference>
<name>A0AAV5E0W2_ELECO</name>
<keyword evidence="4" id="KW-0862">Zinc</keyword>
<evidence type="ECO:0000256" key="3">
    <source>
        <dbReference type="ARBA" id="ARBA00022771"/>
    </source>
</evidence>
<evidence type="ECO:0000256" key="6">
    <source>
        <dbReference type="SAM" id="MobiDB-lite"/>
    </source>
</evidence>
<evidence type="ECO:0000259" key="7">
    <source>
        <dbReference type="PROSITE" id="PS50171"/>
    </source>
</evidence>
<protein>
    <recommendedName>
        <fullName evidence="7">Matrin-type domain-containing protein</fullName>
    </recommendedName>
</protein>
<dbReference type="Pfam" id="PF12874">
    <property type="entry name" value="zf-met"/>
    <property type="match status" value="2"/>
</dbReference>
<dbReference type="SUPFAM" id="SSF57667">
    <property type="entry name" value="beta-beta-alpha zinc fingers"/>
    <property type="match status" value="2"/>
</dbReference>
<evidence type="ECO:0000256" key="1">
    <source>
        <dbReference type="ARBA" id="ARBA00004123"/>
    </source>
</evidence>
<reference evidence="8" key="1">
    <citation type="journal article" date="2018" name="DNA Res.">
        <title>Multiple hybrid de novo genome assembly of finger millet, an orphan allotetraploid crop.</title>
        <authorList>
            <person name="Hatakeyama M."/>
            <person name="Aluri S."/>
            <person name="Balachadran M.T."/>
            <person name="Sivarajan S.R."/>
            <person name="Patrignani A."/>
            <person name="Gruter S."/>
            <person name="Poveda L."/>
            <person name="Shimizu-Inatsugi R."/>
            <person name="Baeten J."/>
            <person name="Francoijs K.J."/>
            <person name="Nataraja K.N."/>
            <person name="Reddy Y.A.N."/>
            <person name="Phadnis S."/>
            <person name="Ravikumar R.L."/>
            <person name="Schlapbach R."/>
            <person name="Sreeman S.M."/>
            <person name="Shimizu K.K."/>
        </authorList>
    </citation>
    <scope>NUCLEOTIDE SEQUENCE</scope>
</reference>
<reference evidence="8" key="2">
    <citation type="submission" date="2021-12" db="EMBL/GenBank/DDBJ databases">
        <title>Resequencing data analysis of finger millet.</title>
        <authorList>
            <person name="Hatakeyama M."/>
            <person name="Aluri S."/>
            <person name="Balachadran M.T."/>
            <person name="Sivarajan S.R."/>
            <person name="Poveda L."/>
            <person name="Shimizu-Inatsugi R."/>
            <person name="Schlapbach R."/>
            <person name="Sreeman S.M."/>
            <person name="Shimizu K.K."/>
        </authorList>
    </citation>
    <scope>NUCLEOTIDE SEQUENCE</scope>
</reference>
<keyword evidence="2" id="KW-0479">Metal-binding</keyword>
<evidence type="ECO:0000313" key="8">
    <source>
        <dbReference type="EMBL" id="GJN16107.1"/>
    </source>
</evidence>
<keyword evidence="3" id="KW-0863">Zinc-finger</keyword>